<organism evidence="2 3">
    <name type="scientific">Treponema brennaborense (strain DSM 12168 / CIP 105900 / DD5/3)</name>
    <dbReference type="NCBI Taxonomy" id="906968"/>
    <lineage>
        <taxon>Bacteria</taxon>
        <taxon>Pseudomonadati</taxon>
        <taxon>Spirochaetota</taxon>
        <taxon>Spirochaetia</taxon>
        <taxon>Spirochaetales</taxon>
        <taxon>Treponemataceae</taxon>
        <taxon>Treponema</taxon>
    </lineage>
</organism>
<evidence type="ECO:0000256" key="1">
    <source>
        <dbReference type="SAM" id="SignalP"/>
    </source>
</evidence>
<name>F4LII0_TREBD</name>
<protein>
    <submittedName>
        <fullName evidence="2">Uncharacterized protein</fullName>
    </submittedName>
</protein>
<dbReference type="Proteomes" id="UP000006546">
    <property type="component" value="Chromosome"/>
</dbReference>
<dbReference type="KEGG" id="tbe:Trebr_1783"/>
<evidence type="ECO:0000313" key="2">
    <source>
        <dbReference type="EMBL" id="AEE17205.1"/>
    </source>
</evidence>
<keyword evidence="1" id="KW-0732">Signal</keyword>
<dbReference type="AlphaFoldDB" id="F4LII0"/>
<accession>F4LII0</accession>
<feature type="chain" id="PRO_5003310827" evidence="1">
    <location>
        <begin position="22"/>
        <end position="281"/>
    </location>
</feature>
<sequence length="281" mass="31306">MKLKKMAALAAVTVCAFGVFAVEISDAFFEDSSSYKLKPISGLEVYAAKLPLEFPYDPKAFKDELWNLAKRRDVIGKKLSALNDTNFSPEAAVAKKYIPEYTQDKEFIARIKNLQTKSPAQIGNYAVSLMNTYTSEGVFGKITNRIINNHDDLSVADKWTEFGITELSEAGIGDWCTRVSNEYQRVLNSLSDEFVNYYNGKLALIQDVAVATSDMEAVQKYLLENKAAFEAVMVAVGDYYTNISYCEAYIGSFFAAYFAYRDGTPVNAKSPDSFYVASKSN</sequence>
<dbReference type="HOGENOM" id="CLU_990244_0_0_12"/>
<feature type="signal peptide" evidence="1">
    <location>
        <begin position="1"/>
        <end position="21"/>
    </location>
</feature>
<dbReference type="STRING" id="906968.Trebr_1783"/>
<evidence type="ECO:0000313" key="3">
    <source>
        <dbReference type="Proteomes" id="UP000006546"/>
    </source>
</evidence>
<gene>
    <name evidence="2" type="ordered locus">Trebr_1783</name>
</gene>
<dbReference type="EMBL" id="CP002696">
    <property type="protein sequence ID" value="AEE17205.1"/>
    <property type="molecule type" value="Genomic_DNA"/>
</dbReference>
<dbReference type="RefSeq" id="WP_013758910.1">
    <property type="nucleotide sequence ID" value="NC_015500.1"/>
</dbReference>
<keyword evidence="3" id="KW-1185">Reference proteome</keyword>
<reference evidence="3" key="1">
    <citation type="submission" date="2011-04" db="EMBL/GenBank/DDBJ databases">
        <title>The complete genome of Treponema brennaborense DSM 12168.</title>
        <authorList>
            <person name="Lucas S."/>
            <person name="Han J."/>
            <person name="Lapidus A."/>
            <person name="Bruce D."/>
            <person name="Goodwin L."/>
            <person name="Pitluck S."/>
            <person name="Peters L."/>
            <person name="Kyrpides N."/>
            <person name="Mavromatis K."/>
            <person name="Ivanova N."/>
            <person name="Mikhailova N."/>
            <person name="Pagani I."/>
            <person name="Teshima H."/>
            <person name="Detter J.C."/>
            <person name="Tapia R."/>
            <person name="Han C."/>
            <person name="Land M."/>
            <person name="Hauser L."/>
            <person name="Markowitz V."/>
            <person name="Cheng J.-F."/>
            <person name="Hugenholtz P."/>
            <person name="Woyke T."/>
            <person name="Wu D."/>
            <person name="Gronow S."/>
            <person name="Wellnitz S."/>
            <person name="Brambilla E."/>
            <person name="Klenk H.-P."/>
            <person name="Eisen J.A."/>
        </authorList>
    </citation>
    <scope>NUCLEOTIDE SEQUENCE [LARGE SCALE GENOMIC DNA]</scope>
    <source>
        <strain evidence="3">DSM 12168 / CIP 105900 / DD5/3</strain>
    </source>
</reference>
<proteinExistence type="predicted"/>